<dbReference type="AlphaFoldDB" id="A0A5J9UVE9"/>
<dbReference type="Gramene" id="TVU27566">
    <property type="protein sequence ID" value="TVU27566"/>
    <property type="gene ID" value="EJB05_19056"/>
</dbReference>
<feature type="compositionally biased region" description="Low complexity" evidence="1">
    <location>
        <begin position="47"/>
        <end position="63"/>
    </location>
</feature>
<reference evidence="2 3" key="1">
    <citation type="journal article" date="2019" name="Sci. Rep.">
        <title>A high-quality genome of Eragrostis curvula grass provides insights into Poaceae evolution and supports new strategies to enhance forage quality.</title>
        <authorList>
            <person name="Carballo J."/>
            <person name="Santos B.A.C.M."/>
            <person name="Zappacosta D."/>
            <person name="Garbus I."/>
            <person name="Selva J.P."/>
            <person name="Gallo C.A."/>
            <person name="Diaz A."/>
            <person name="Albertini E."/>
            <person name="Caccamo M."/>
            <person name="Echenique V."/>
        </authorList>
    </citation>
    <scope>NUCLEOTIDE SEQUENCE [LARGE SCALE GENOMIC DNA]</scope>
    <source>
        <strain evidence="3">cv. Victoria</strain>
        <tissue evidence="2">Leaf</tissue>
    </source>
</reference>
<keyword evidence="3" id="KW-1185">Reference proteome</keyword>
<evidence type="ECO:0000313" key="2">
    <source>
        <dbReference type="EMBL" id="TVU27566.1"/>
    </source>
</evidence>
<name>A0A5J9UVE9_9POAL</name>
<accession>A0A5J9UVE9</accession>
<comment type="caution">
    <text evidence="2">The sequence shown here is derived from an EMBL/GenBank/DDBJ whole genome shotgun (WGS) entry which is preliminary data.</text>
</comment>
<dbReference type="Proteomes" id="UP000324897">
    <property type="component" value="Chromosome 1"/>
</dbReference>
<protein>
    <submittedName>
        <fullName evidence="2">Uncharacterized protein</fullName>
    </submittedName>
</protein>
<dbReference type="PROSITE" id="PS51257">
    <property type="entry name" value="PROKAR_LIPOPROTEIN"/>
    <property type="match status" value="1"/>
</dbReference>
<proteinExistence type="predicted"/>
<sequence length="137" mass="13697">MAGARRGGELQWGGAWLQDGAFACGHPLPPLACGCTTVAGPQGPGGDAATRAATAAGPGHGDGAAAAAARAAATATTRPRLRAVDLSKVVGQRGRLRFVSFLSRFAAGVSASIETYVSSSSWPLAAFSESKGLDDAW</sequence>
<evidence type="ECO:0000256" key="1">
    <source>
        <dbReference type="SAM" id="MobiDB-lite"/>
    </source>
</evidence>
<evidence type="ECO:0000313" key="3">
    <source>
        <dbReference type="Proteomes" id="UP000324897"/>
    </source>
</evidence>
<feature type="region of interest" description="Disordered" evidence="1">
    <location>
        <begin position="43"/>
        <end position="63"/>
    </location>
</feature>
<gene>
    <name evidence="2" type="ORF">EJB05_19056</name>
</gene>
<feature type="non-terminal residue" evidence="2">
    <location>
        <position position="1"/>
    </location>
</feature>
<organism evidence="2 3">
    <name type="scientific">Eragrostis curvula</name>
    <name type="common">weeping love grass</name>
    <dbReference type="NCBI Taxonomy" id="38414"/>
    <lineage>
        <taxon>Eukaryota</taxon>
        <taxon>Viridiplantae</taxon>
        <taxon>Streptophyta</taxon>
        <taxon>Embryophyta</taxon>
        <taxon>Tracheophyta</taxon>
        <taxon>Spermatophyta</taxon>
        <taxon>Magnoliopsida</taxon>
        <taxon>Liliopsida</taxon>
        <taxon>Poales</taxon>
        <taxon>Poaceae</taxon>
        <taxon>PACMAD clade</taxon>
        <taxon>Chloridoideae</taxon>
        <taxon>Eragrostideae</taxon>
        <taxon>Eragrostidinae</taxon>
        <taxon>Eragrostis</taxon>
    </lineage>
</organism>
<dbReference type="EMBL" id="RWGY01000011">
    <property type="protein sequence ID" value="TVU27566.1"/>
    <property type="molecule type" value="Genomic_DNA"/>
</dbReference>